<evidence type="ECO:0000256" key="1">
    <source>
        <dbReference type="ARBA" id="ARBA00004141"/>
    </source>
</evidence>
<protein>
    <submittedName>
        <fullName evidence="11">Cutinase transcription factor 1 beta</fullName>
    </submittedName>
</protein>
<evidence type="ECO:0000313" key="11">
    <source>
        <dbReference type="EMBL" id="KAF5569182.1"/>
    </source>
</evidence>
<dbReference type="InterPro" id="IPR011701">
    <property type="entry name" value="MFS"/>
</dbReference>
<feature type="transmembrane region" description="Helical" evidence="9">
    <location>
        <begin position="382"/>
        <end position="401"/>
    </location>
</feature>
<dbReference type="Proteomes" id="UP000582016">
    <property type="component" value="Unassembled WGS sequence"/>
</dbReference>
<feature type="domain" description="Major facilitator superfamily (MFS) profile" evidence="10">
    <location>
        <begin position="63"/>
        <end position="471"/>
    </location>
</feature>
<comment type="caution">
    <text evidence="11">The sequence shown here is derived from an EMBL/GenBank/DDBJ whole genome shotgun (WGS) entry which is preliminary data.</text>
</comment>
<evidence type="ECO:0000256" key="3">
    <source>
        <dbReference type="ARBA" id="ARBA00022692"/>
    </source>
</evidence>
<dbReference type="GO" id="GO:0006351">
    <property type="term" value="P:DNA-templated transcription"/>
    <property type="evidence" value="ECO:0007669"/>
    <property type="project" value="InterPro"/>
</dbReference>
<dbReference type="PANTHER" id="PTHR43791:SF35">
    <property type="entry name" value="MAJOR FACILITATOR SUPERFAMILY (MFS) PROFILE DOMAIN-CONTAINING PROTEIN"/>
    <property type="match status" value="1"/>
</dbReference>
<evidence type="ECO:0000256" key="9">
    <source>
        <dbReference type="SAM" id="Phobius"/>
    </source>
</evidence>
<feature type="transmembrane region" description="Helical" evidence="9">
    <location>
        <begin position="449"/>
        <end position="469"/>
    </location>
</feature>
<evidence type="ECO:0000256" key="4">
    <source>
        <dbReference type="ARBA" id="ARBA00022989"/>
    </source>
</evidence>
<dbReference type="OrthoDB" id="39175at2759"/>
<dbReference type="PROSITE" id="PS50850">
    <property type="entry name" value="MFS"/>
    <property type="match status" value="1"/>
</dbReference>
<proteinExistence type="predicted"/>
<evidence type="ECO:0000256" key="5">
    <source>
        <dbReference type="ARBA" id="ARBA00023136"/>
    </source>
</evidence>
<evidence type="ECO:0000256" key="7">
    <source>
        <dbReference type="ARBA" id="ARBA00023242"/>
    </source>
</evidence>
<evidence type="ECO:0000256" key="6">
    <source>
        <dbReference type="ARBA" id="ARBA00023180"/>
    </source>
</evidence>
<feature type="region of interest" description="Disordered" evidence="8">
    <location>
        <begin position="1"/>
        <end position="21"/>
    </location>
</feature>
<feature type="transmembrane region" description="Helical" evidence="9">
    <location>
        <begin position="952"/>
        <end position="971"/>
    </location>
</feature>
<keyword evidence="4 9" id="KW-1133">Transmembrane helix</keyword>
<dbReference type="GO" id="GO:0003677">
    <property type="term" value="F:DNA binding"/>
    <property type="evidence" value="ECO:0007669"/>
    <property type="project" value="InterPro"/>
</dbReference>
<dbReference type="EMBL" id="JAAOAQ010000065">
    <property type="protein sequence ID" value="KAF5569182.1"/>
    <property type="molecule type" value="Genomic_DNA"/>
</dbReference>
<feature type="transmembrane region" description="Helical" evidence="9">
    <location>
        <begin position="328"/>
        <end position="349"/>
    </location>
</feature>
<dbReference type="AlphaFoldDB" id="A0A8H5NJY4"/>
<evidence type="ECO:0000313" key="12">
    <source>
        <dbReference type="Proteomes" id="UP000582016"/>
    </source>
</evidence>
<dbReference type="GO" id="GO:0008270">
    <property type="term" value="F:zinc ion binding"/>
    <property type="evidence" value="ECO:0007669"/>
    <property type="project" value="InterPro"/>
</dbReference>
<dbReference type="InterPro" id="IPR007219">
    <property type="entry name" value="XnlR_reg_dom"/>
</dbReference>
<feature type="transmembrane region" description="Helical" evidence="9">
    <location>
        <begin position="421"/>
        <end position="437"/>
    </location>
</feature>
<evidence type="ECO:0000256" key="2">
    <source>
        <dbReference type="ARBA" id="ARBA00022448"/>
    </source>
</evidence>
<dbReference type="CDD" id="cd12148">
    <property type="entry name" value="fungal_TF_MHR"/>
    <property type="match status" value="1"/>
</dbReference>
<sequence>MSDSEKGAAINHREEADMTPKQGVEVDTVHQDEAMKVLEAYAGDEAWTEAEEKKLRRKIDWKLMPVLCATYGLQYYDKAMLSQAALFGLREDLGLLTGDRYSMSAAIFYLGFIIGAYPAMILAQRYPIERVASGIVTLWGICLILTVVCKDYKTLYTQRFFLGLLESGISPMFMMIVGSFYKKNEQAMRMGIWYSCTGYVSIISPIINYGFGQINGGVSSWRYMYYFSGALTIVWGIILVFVLPPDPVRAKGFSERERYILVARLKTNNSGVRNTHLKVAQIWELLLDPKFWTVFSIAFLSMIANAPISTFVPIIIHGFGFSTLNSLLLMMPCGAYAGTLQLLFPYLAYKYRNNRSYLVFIAQMGTVLAALLLWLLPLSATGALLFAVYILPSVGGGYAVLMGHQIANTAGYTKRSVASSGLYIGYCLGNFVGPLCFKKGDAPRFEPGFIVVVVTSIIAGLLALVYRGLCMWSNNKRDKSGTTEGFDHAYEDDLTDKKDCHLRPSRRGKQRRRASTQAECGTECDTIVAAGEDVGENNPEQPDATEIDFDDNVIDPGMGDTPAPVQATPIHVAFNIPSTERAPDAAVNHPTKSSTSPTEGAGRSHAGDVDTGFLQIYGPENQLEAEQQELVANLELRNPASDPRQQELQQSFSETYFEYCYPWCPVLDPDTLDSELARSPMLANALALAASHIQPPLIPHQGPAAYYEEARMMFYMDEEPDILTSLKAVSLFYWWAPRSPSTAHRHASWWWTSVIIRHAQQMNIHREPKQESVASSALHLSLRRRLWWTVFARERLTSLCQSKPCIINPEDMTIQEVQPSDFPSDPASQKKGRIFKYWVRLAGIMGKVSKALSKSVDSSPETATFPTELRQELVAWVQSLPPDLQLPIGSSRTEGFDRDVHQLHLPYLTTIIVMHLQRTTPDLPQALPPAILAASCIARILRDILSRGNARFLMAITCWYCGTAFIALLQASRIKQFSQEAEEGLDILDQAVGQLQQMWASANVIRQGFERLRALPRSMMHAGKGRAAGSNGSVDAPSNDFDWKLLFPFVTRSTSRIADCLLADDEFGTTATALPSPENAVFHEDLLNRYHDLLEPFVDYNFDFSNINLDIL</sequence>
<gene>
    <name evidence="11" type="ORF">FPHYL_2310</name>
</gene>
<dbReference type="GO" id="GO:0016020">
    <property type="term" value="C:membrane"/>
    <property type="evidence" value="ECO:0007669"/>
    <property type="project" value="UniProtKB-SubCell"/>
</dbReference>
<dbReference type="SUPFAM" id="SSF103473">
    <property type="entry name" value="MFS general substrate transporter"/>
    <property type="match status" value="1"/>
</dbReference>
<reference evidence="11 12" key="1">
    <citation type="submission" date="2020-05" db="EMBL/GenBank/DDBJ databases">
        <title>Identification and distribution of gene clusters putatively required for synthesis of sphingolipid metabolism inhibitors in phylogenetically diverse species of the filamentous fungus Fusarium.</title>
        <authorList>
            <person name="Kim H.-S."/>
            <person name="Busman M."/>
            <person name="Brown D.W."/>
            <person name="Divon H."/>
            <person name="Uhlig S."/>
            <person name="Proctor R.H."/>
        </authorList>
    </citation>
    <scope>NUCLEOTIDE SEQUENCE [LARGE SCALE GENOMIC DNA]</scope>
    <source>
        <strain evidence="11 12">NRRL 13617</strain>
    </source>
</reference>
<dbReference type="InterPro" id="IPR036259">
    <property type="entry name" value="MFS_trans_sf"/>
</dbReference>
<name>A0A8H5NJY4_9HYPO</name>
<accession>A0A8H5NJY4</accession>
<keyword evidence="5 9" id="KW-0472">Membrane</keyword>
<keyword evidence="6" id="KW-0325">Glycoprotein</keyword>
<feature type="transmembrane region" description="Helical" evidence="9">
    <location>
        <begin position="160"/>
        <end position="180"/>
    </location>
</feature>
<feature type="transmembrane region" description="Helical" evidence="9">
    <location>
        <begin position="192"/>
        <end position="211"/>
    </location>
</feature>
<feature type="transmembrane region" description="Helical" evidence="9">
    <location>
        <begin position="101"/>
        <end position="119"/>
    </location>
</feature>
<keyword evidence="3 9" id="KW-0812">Transmembrane</keyword>
<feature type="compositionally biased region" description="Basic and acidic residues" evidence="8">
    <location>
        <begin position="1"/>
        <end position="18"/>
    </location>
</feature>
<feature type="transmembrane region" description="Helical" evidence="9">
    <location>
        <begin position="223"/>
        <end position="243"/>
    </location>
</feature>
<feature type="transmembrane region" description="Helical" evidence="9">
    <location>
        <begin position="291"/>
        <end position="316"/>
    </location>
</feature>
<dbReference type="Pfam" id="PF07690">
    <property type="entry name" value="MFS_1"/>
    <property type="match status" value="1"/>
</dbReference>
<keyword evidence="12" id="KW-1185">Reference proteome</keyword>
<keyword evidence="7" id="KW-0539">Nucleus</keyword>
<dbReference type="InterPro" id="IPR020846">
    <property type="entry name" value="MFS_dom"/>
</dbReference>
<evidence type="ECO:0000259" key="10">
    <source>
        <dbReference type="PROSITE" id="PS50850"/>
    </source>
</evidence>
<evidence type="ECO:0000256" key="8">
    <source>
        <dbReference type="SAM" id="MobiDB-lite"/>
    </source>
</evidence>
<dbReference type="PANTHER" id="PTHR43791">
    <property type="entry name" value="PERMEASE-RELATED"/>
    <property type="match status" value="1"/>
</dbReference>
<dbReference type="Pfam" id="PF04082">
    <property type="entry name" value="Fungal_trans"/>
    <property type="match status" value="1"/>
</dbReference>
<organism evidence="11 12">
    <name type="scientific">Fusarium phyllophilum</name>
    <dbReference type="NCBI Taxonomy" id="47803"/>
    <lineage>
        <taxon>Eukaryota</taxon>
        <taxon>Fungi</taxon>
        <taxon>Dikarya</taxon>
        <taxon>Ascomycota</taxon>
        <taxon>Pezizomycotina</taxon>
        <taxon>Sordariomycetes</taxon>
        <taxon>Hypocreomycetidae</taxon>
        <taxon>Hypocreales</taxon>
        <taxon>Nectriaceae</taxon>
        <taxon>Fusarium</taxon>
        <taxon>Fusarium fujikuroi species complex</taxon>
    </lineage>
</organism>
<feature type="transmembrane region" description="Helical" evidence="9">
    <location>
        <begin position="131"/>
        <end position="148"/>
    </location>
</feature>
<dbReference type="GO" id="GO:0022857">
    <property type="term" value="F:transmembrane transporter activity"/>
    <property type="evidence" value="ECO:0007669"/>
    <property type="project" value="InterPro"/>
</dbReference>
<dbReference type="Gene3D" id="1.20.1250.20">
    <property type="entry name" value="MFS general substrate transporter like domains"/>
    <property type="match status" value="2"/>
</dbReference>
<dbReference type="SMART" id="SM00906">
    <property type="entry name" value="Fungal_trans"/>
    <property type="match status" value="1"/>
</dbReference>
<feature type="transmembrane region" description="Helical" evidence="9">
    <location>
        <begin position="356"/>
        <end position="376"/>
    </location>
</feature>
<feature type="region of interest" description="Disordered" evidence="8">
    <location>
        <begin position="581"/>
        <end position="611"/>
    </location>
</feature>
<keyword evidence="2" id="KW-0813">Transport</keyword>
<comment type="subcellular location">
    <subcellularLocation>
        <location evidence="1">Membrane</location>
        <topology evidence="1">Multi-pass membrane protein</topology>
    </subcellularLocation>
</comment>